<dbReference type="SUPFAM" id="SSF55008">
    <property type="entry name" value="HMA, heavy metal-associated domain"/>
    <property type="match status" value="1"/>
</dbReference>
<dbReference type="InterPro" id="IPR036163">
    <property type="entry name" value="HMA_dom_sf"/>
</dbReference>
<dbReference type="AlphaFoldDB" id="A0A7C3R487"/>
<evidence type="ECO:0000313" key="2">
    <source>
        <dbReference type="EMBL" id="HFT93933.1"/>
    </source>
</evidence>
<dbReference type="PRINTS" id="PR00946">
    <property type="entry name" value="HGSCAVENGER"/>
</dbReference>
<reference evidence="2" key="1">
    <citation type="journal article" date="2020" name="mSystems">
        <title>Genome- and Community-Level Interaction Insights into Carbon Utilization and Element Cycling Functions of Hydrothermarchaeota in Hydrothermal Sediment.</title>
        <authorList>
            <person name="Zhou Z."/>
            <person name="Liu Y."/>
            <person name="Xu W."/>
            <person name="Pan J."/>
            <person name="Luo Z.H."/>
            <person name="Li M."/>
        </authorList>
    </citation>
    <scope>NUCLEOTIDE SEQUENCE [LARGE SCALE GENOMIC DNA]</scope>
    <source>
        <strain evidence="2">SpSt-902</strain>
    </source>
</reference>
<dbReference type="CDD" id="cd00371">
    <property type="entry name" value="HMA"/>
    <property type="match status" value="1"/>
</dbReference>
<dbReference type="PROSITE" id="PS50846">
    <property type="entry name" value="HMA_2"/>
    <property type="match status" value="1"/>
</dbReference>
<comment type="caution">
    <text evidence="2">The sequence shown here is derived from an EMBL/GenBank/DDBJ whole genome shotgun (WGS) entry which is preliminary data.</text>
</comment>
<dbReference type="InterPro" id="IPR001802">
    <property type="entry name" value="MerP/CopZ"/>
</dbReference>
<dbReference type="InterPro" id="IPR006121">
    <property type="entry name" value="HMA_dom"/>
</dbReference>
<dbReference type="Gene3D" id="3.30.70.100">
    <property type="match status" value="1"/>
</dbReference>
<gene>
    <name evidence="2" type="ORF">ENX03_08385</name>
</gene>
<accession>A0A7C3R487</accession>
<dbReference type="Pfam" id="PF00403">
    <property type="entry name" value="HMA"/>
    <property type="match status" value="1"/>
</dbReference>
<proteinExistence type="predicted"/>
<dbReference type="EMBL" id="DTMM01000176">
    <property type="protein sequence ID" value="HFT93933.1"/>
    <property type="molecule type" value="Genomic_DNA"/>
</dbReference>
<feature type="domain" description="HMA" evidence="1">
    <location>
        <begin position="36"/>
        <end position="102"/>
    </location>
</feature>
<evidence type="ECO:0000259" key="1">
    <source>
        <dbReference type="PROSITE" id="PS50846"/>
    </source>
</evidence>
<protein>
    <submittedName>
        <fullName evidence="2">Mercuric transport protein periplasmic component</fullName>
    </submittedName>
</protein>
<dbReference type="GO" id="GO:0046872">
    <property type="term" value="F:metal ion binding"/>
    <property type="evidence" value="ECO:0007669"/>
    <property type="project" value="InterPro"/>
</dbReference>
<organism evidence="2">
    <name type="scientific">Leptospirillum ferriphilum</name>
    <dbReference type="NCBI Taxonomy" id="178606"/>
    <lineage>
        <taxon>Bacteria</taxon>
        <taxon>Pseudomonadati</taxon>
        <taxon>Nitrospirota</taxon>
        <taxon>Nitrospiria</taxon>
        <taxon>Nitrospirales</taxon>
        <taxon>Nitrospiraceae</taxon>
        <taxon>Leptospirillum</taxon>
    </lineage>
</organism>
<sequence length="111" mass="11740">MKGNQISGWLFVLLSAMILVLSGSLSGWAASSGSLETVTFSVPGMHCRLCPLTVQKALRRLPGVVNARADLKTKTATVTIQPNRVSVRSLEQATREAGYPSSVLSLAKASP</sequence>
<name>A0A7C3R487_9BACT</name>